<name>A0ABD0RBW6_CIRMR</name>
<feature type="non-terminal residue" evidence="3">
    <location>
        <position position="1"/>
    </location>
</feature>
<evidence type="ECO:0000313" key="3">
    <source>
        <dbReference type="EMBL" id="KAL0195065.1"/>
    </source>
</evidence>
<sequence length="218" mass="24933">IMSSEPSKKRTRDGSTETEPETPPAFATSTATTIEIDTLALENRELKGTVTNLSNQVNHLTSENRIMKEKILDLQCRSMRDNLIFSGIPLPISTPDNPEKAVKEFMQSSLKIPPETVNRITFHRVHRLTSKDKKKPPPIIAKFEHYKHKELIKSKGKELKGTSFGLNDQFPQEIQERRRALLPIMKQLRQEGNRATLSVDKLYVNGTLYRNPNITTWL</sequence>
<evidence type="ECO:0000313" key="4">
    <source>
        <dbReference type="Proteomes" id="UP001529510"/>
    </source>
</evidence>
<proteinExistence type="predicted"/>
<dbReference type="EMBL" id="JAMKFB020000004">
    <property type="protein sequence ID" value="KAL0195065.1"/>
    <property type="molecule type" value="Genomic_DNA"/>
</dbReference>
<dbReference type="Gene3D" id="3.30.70.1820">
    <property type="entry name" value="L1 transposable element, RRM domain"/>
    <property type="match status" value="1"/>
</dbReference>
<evidence type="ECO:0000256" key="1">
    <source>
        <dbReference type="SAM" id="Coils"/>
    </source>
</evidence>
<organism evidence="3 4">
    <name type="scientific">Cirrhinus mrigala</name>
    <name type="common">Mrigala</name>
    <dbReference type="NCBI Taxonomy" id="683832"/>
    <lineage>
        <taxon>Eukaryota</taxon>
        <taxon>Metazoa</taxon>
        <taxon>Chordata</taxon>
        <taxon>Craniata</taxon>
        <taxon>Vertebrata</taxon>
        <taxon>Euteleostomi</taxon>
        <taxon>Actinopterygii</taxon>
        <taxon>Neopterygii</taxon>
        <taxon>Teleostei</taxon>
        <taxon>Ostariophysi</taxon>
        <taxon>Cypriniformes</taxon>
        <taxon>Cyprinidae</taxon>
        <taxon>Labeoninae</taxon>
        <taxon>Labeonini</taxon>
        <taxon>Cirrhinus</taxon>
    </lineage>
</organism>
<gene>
    <name evidence="3" type="ORF">M9458_008637</name>
</gene>
<accession>A0ABD0RBW6</accession>
<dbReference type="InterPro" id="IPR004244">
    <property type="entry name" value="Transposase_22"/>
</dbReference>
<feature type="coiled-coil region" evidence="1">
    <location>
        <begin position="36"/>
        <end position="70"/>
    </location>
</feature>
<dbReference type="AlphaFoldDB" id="A0ABD0RBW6"/>
<keyword evidence="1" id="KW-0175">Coiled coil</keyword>
<feature type="region of interest" description="Disordered" evidence="2">
    <location>
        <begin position="1"/>
        <end position="26"/>
    </location>
</feature>
<keyword evidence="4" id="KW-1185">Reference proteome</keyword>
<feature type="compositionally biased region" description="Basic and acidic residues" evidence="2">
    <location>
        <begin position="1"/>
        <end position="15"/>
    </location>
</feature>
<evidence type="ECO:0000256" key="2">
    <source>
        <dbReference type="SAM" id="MobiDB-lite"/>
    </source>
</evidence>
<dbReference type="Proteomes" id="UP001529510">
    <property type="component" value="Unassembled WGS sequence"/>
</dbReference>
<protein>
    <submittedName>
        <fullName evidence="3">Uncharacterized protein</fullName>
    </submittedName>
</protein>
<reference evidence="3 4" key="1">
    <citation type="submission" date="2024-05" db="EMBL/GenBank/DDBJ databases">
        <title>Genome sequencing and assembly of Indian major carp, Cirrhinus mrigala (Hamilton, 1822).</title>
        <authorList>
            <person name="Mohindra V."/>
            <person name="Chowdhury L.M."/>
            <person name="Lal K."/>
            <person name="Jena J.K."/>
        </authorList>
    </citation>
    <scope>NUCLEOTIDE SEQUENCE [LARGE SCALE GENOMIC DNA]</scope>
    <source>
        <strain evidence="3">CM1030</strain>
        <tissue evidence="3">Blood</tissue>
    </source>
</reference>
<comment type="caution">
    <text evidence="3">The sequence shown here is derived from an EMBL/GenBank/DDBJ whole genome shotgun (WGS) entry which is preliminary data.</text>
</comment>
<dbReference type="PANTHER" id="PTHR11505">
    <property type="entry name" value="L1 TRANSPOSABLE ELEMENT-RELATED"/>
    <property type="match status" value="1"/>
</dbReference>